<dbReference type="PANTHER" id="PTHR12860">
    <property type="entry name" value="SIGNAL RECOGNITION PARTICLE 68 KDA PROTEIN"/>
    <property type="match status" value="1"/>
</dbReference>
<dbReference type="GO" id="GO:0005786">
    <property type="term" value="C:signal recognition particle, endoplasmic reticulum targeting"/>
    <property type="evidence" value="ECO:0007669"/>
    <property type="project" value="UniProtKB-KW"/>
</dbReference>
<feature type="region of interest" description="Disordered" evidence="10">
    <location>
        <begin position="721"/>
        <end position="761"/>
    </location>
</feature>
<keyword evidence="6" id="KW-0733">Signal recognition particle</keyword>
<feature type="compositionally biased region" description="Polar residues" evidence="10">
    <location>
        <begin position="721"/>
        <end position="731"/>
    </location>
</feature>
<dbReference type="Pfam" id="PF16969">
    <property type="entry name" value="SRP68"/>
    <property type="match status" value="1"/>
</dbReference>
<comment type="similarity">
    <text evidence="3">Belongs to the SRP68 family.</text>
</comment>
<accession>A0AAV0AVD2</accession>
<evidence type="ECO:0000313" key="11">
    <source>
        <dbReference type="EMBL" id="CAH7672948.1"/>
    </source>
</evidence>
<dbReference type="AlphaFoldDB" id="A0AAV0AVD2"/>
<evidence type="ECO:0000256" key="2">
    <source>
        <dbReference type="ARBA" id="ARBA00004604"/>
    </source>
</evidence>
<sequence>MSSKKLNRKIPSVQSFYPLNIVTQERKLFGVRNFDFRKYHVHCTKKINNLRKQSGLQHVQRKYFDKCIFKTDEMSTGDVTIKHLMITLFEIERCWASFRESKDLIHVEMKKKQNFSSTESDSKNEKAQKSNLSRLRRHSHLRLSKAVTHSKVFLKLVELVHQSGQSLHQVNAYVLYLRGLLDFELGRWKQGLDHLSVSCVIMKALGSIKGQLPREKALFYEWIDDLSPLVRYCAYKSDITNIDVEKFTLDRVRENSLGNKLVKSWDEVEEFLESNADENRVELSWKGRSIPIRNSELVDLVSKVQAASKNLSTVFSDNMIEEDDSKKTKTISKKKDKRRKFLESKNPGSHQLSRQKFALRKALIIFTEAESLLQELVKANNRNLGLNNNAQAGLDQRGQLENLELVHGIVGFKLLSIRIQRDLDLVEKLNKKLSRNEDKVCRRISFSSKDNPYIKKNYQKLDILIQKQQNSLKSLKTQSDSSRVHRGFKTEEEKTRNIKQVLIKRLQSKIFPSLLKVYETLIYDLESMKNLKILILHSDDSNEDDEDLICRIDFLISFYQSHRFYVLSKVYFLVNKFKESYEIYLKSYYEYRKSITLHRLETLLDCLKSDILRSWFNQSDQSLSSSSKPSDSKASDHEKSFEDFANQKLRALKIKDPEEEVSGGLPSNMKDRLDKDDSKVFLDIVFNYLTDFNLSEFDSKPSSDMKRSGYSDVKITDKTSKTIISGSGANNKQKEEEEEDKVDEKPKSGFGGGFWNFFSRS</sequence>
<protein>
    <recommendedName>
        <fullName evidence="9">Signal recognition particle subunit SRP68</fullName>
    </recommendedName>
</protein>
<feature type="region of interest" description="Disordered" evidence="10">
    <location>
        <begin position="115"/>
        <end position="135"/>
    </location>
</feature>
<evidence type="ECO:0000256" key="3">
    <source>
        <dbReference type="ARBA" id="ARBA00009352"/>
    </source>
</evidence>
<keyword evidence="4" id="KW-0963">Cytoplasm</keyword>
<evidence type="ECO:0000256" key="9">
    <source>
        <dbReference type="ARBA" id="ARBA00029498"/>
    </source>
</evidence>
<evidence type="ECO:0000256" key="5">
    <source>
        <dbReference type="ARBA" id="ARBA00022884"/>
    </source>
</evidence>
<dbReference type="Proteomes" id="UP001153365">
    <property type="component" value="Unassembled WGS sequence"/>
</dbReference>
<evidence type="ECO:0000256" key="1">
    <source>
        <dbReference type="ARBA" id="ARBA00004496"/>
    </source>
</evidence>
<proteinExistence type="inferred from homology"/>
<dbReference type="Gene3D" id="1.10.3450.40">
    <property type="entry name" value="Signal recognition particle, SRP68 subunit, RNA-binding domain"/>
    <property type="match status" value="1"/>
</dbReference>
<comment type="caution">
    <text evidence="11">The sequence shown here is derived from an EMBL/GenBank/DDBJ whole genome shotgun (WGS) entry which is preliminary data.</text>
</comment>
<keyword evidence="5" id="KW-0694">RNA-binding</keyword>
<organism evidence="11 12">
    <name type="scientific">Phakopsora pachyrhizi</name>
    <name type="common">Asian soybean rust disease fungus</name>
    <dbReference type="NCBI Taxonomy" id="170000"/>
    <lineage>
        <taxon>Eukaryota</taxon>
        <taxon>Fungi</taxon>
        <taxon>Dikarya</taxon>
        <taxon>Basidiomycota</taxon>
        <taxon>Pucciniomycotina</taxon>
        <taxon>Pucciniomycetes</taxon>
        <taxon>Pucciniales</taxon>
        <taxon>Phakopsoraceae</taxon>
        <taxon>Phakopsora</taxon>
    </lineage>
</organism>
<dbReference type="EMBL" id="CALTRL010001534">
    <property type="protein sequence ID" value="CAH7672948.1"/>
    <property type="molecule type" value="Genomic_DNA"/>
</dbReference>
<evidence type="ECO:0000256" key="8">
    <source>
        <dbReference type="ARBA" id="ARBA00023274"/>
    </source>
</evidence>
<reference evidence="11" key="1">
    <citation type="submission" date="2022-06" db="EMBL/GenBank/DDBJ databases">
        <authorList>
            <consortium name="SYNGENTA / RWTH Aachen University"/>
        </authorList>
    </citation>
    <scope>NUCLEOTIDE SEQUENCE</scope>
</reference>
<evidence type="ECO:0000313" key="12">
    <source>
        <dbReference type="Proteomes" id="UP001153365"/>
    </source>
</evidence>
<keyword evidence="8" id="KW-0687">Ribonucleoprotein</keyword>
<comment type="subcellular location">
    <subcellularLocation>
        <location evidence="1">Cytoplasm</location>
    </subcellularLocation>
    <subcellularLocation>
        <location evidence="2">Nucleus</location>
        <location evidence="2">Nucleolus</location>
    </subcellularLocation>
</comment>
<name>A0AAV0AVD2_PHAPC</name>
<gene>
    <name evidence="11" type="ORF">PPACK8108_LOCUS7792</name>
</gene>
<dbReference type="GO" id="GO:0005047">
    <property type="term" value="F:signal recognition particle binding"/>
    <property type="evidence" value="ECO:0007669"/>
    <property type="project" value="InterPro"/>
</dbReference>
<keyword evidence="12" id="KW-1185">Reference proteome</keyword>
<evidence type="ECO:0000256" key="10">
    <source>
        <dbReference type="SAM" id="MobiDB-lite"/>
    </source>
</evidence>
<dbReference type="GO" id="GO:0008312">
    <property type="term" value="F:7S RNA binding"/>
    <property type="evidence" value="ECO:0007669"/>
    <property type="project" value="InterPro"/>
</dbReference>
<evidence type="ECO:0000256" key="4">
    <source>
        <dbReference type="ARBA" id="ARBA00022490"/>
    </source>
</evidence>
<dbReference type="GO" id="GO:0005730">
    <property type="term" value="C:nucleolus"/>
    <property type="evidence" value="ECO:0007669"/>
    <property type="project" value="UniProtKB-SubCell"/>
</dbReference>
<dbReference type="GO" id="GO:0006614">
    <property type="term" value="P:SRP-dependent cotranslational protein targeting to membrane"/>
    <property type="evidence" value="ECO:0007669"/>
    <property type="project" value="InterPro"/>
</dbReference>
<dbReference type="PANTHER" id="PTHR12860:SF0">
    <property type="entry name" value="SIGNAL RECOGNITION PARTICLE SUBUNIT SRP68"/>
    <property type="match status" value="1"/>
</dbReference>
<evidence type="ECO:0000256" key="7">
    <source>
        <dbReference type="ARBA" id="ARBA00023242"/>
    </source>
</evidence>
<dbReference type="InterPro" id="IPR026258">
    <property type="entry name" value="SRP68"/>
</dbReference>
<keyword evidence="7" id="KW-0539">Nucleus</keyword>
<feature type="compositionally biased region" description="Basic residues" evidence="10">
    <location>
        <begin position="328"/>
        <end position="340"/>
    </location>
</feature>
<dbReference type="GO" id="GO:0030942">
    <property type="term" value="F:endoplasmic reticulum signal peptide binding"/>
    <property type="evidence" value="ECO:0007669"/>
    <property type="project" value="InterPro"/>
</dbReference>
<dbReference type="InterPro" id="IPR038253">
    <property type="entry name" value="SRP68_N_sf"/>
</dbReference>
<feature type="region of interest" description="Disordered" evidence="10">
    <location>
        <begin position="325"/>
        <end position="349"/>
    </location>
</feature>
<evidence type="ECO:0000256" key="6">
    <source>
        <dbReference type="ARBA" id="ARBA00023135"/>
    </source>
</evidence>